<feature type="region of interest" description="Disordered" evidence="1">
    <location>
        <begin position="145"/>
        <end position="169"/>
    </location>
</feature>
<protein>
    <submittedName>
        <fullName evidence="4">PEP-CTERM sorting domain-containing protein</fullName>
    </submittedName>
</protein>
<proteinExistence type="predicted"/>
<evidence type="ECO:0000313" key="4">
    <source>
        <dbReference type="EMBL" id="MBK1814008.1"/>
    </source>
</evidence>
<dbReference type="AlphaFoldDB" id="A0A934QWH6"/>
<dbReference type="Proteomes" id="UP000600139">
    <property type="component" value="Unassembled WGS sequence"/>
</dbReference>
<feature type="domain" description="Ice-binding protein C-terminal" evidence="3">
    <location>
        <begin position="198"/>
        <end position="219"/>
    </location>
</feature>
<gene>
    <name evidence="4" type="ORF">JIN84_00105</name>
</gene>
<feature type="chain" id="PRO_5037634486" evidence="2">
    <location>
        <begin position="17"/>
        <end position="219"/>
    </location>
</feature>
<comment type="caution">
    <text evidence="4">The sequence shown here is derived from an EMBL/GenBank/DDBJ whole genome shotgun (WGS) entry which is preliminary data.</text>
</comment>
<keyword evidence="2" id="KW-0732">Signal</keyword>
<keyword evidence="5" id="KW-1185">Reference proteome</keyword>
<feature type="signal peptide" evidence="2">
    <location>
        <begin position="1"/>
        <end position="16"/>
    </location>
</feature>
<accession>A0A934QWH6</accession>
<dbReference type="EMBL" id="JAENIK010000001">
    <property type="protein sequence ID" value="MBK1814008.1"/>
    <property type="molecule type" value="Genomic_DNA"/>
</dbReference>
<dbReference type="Pfam" id="PF07589">
    <property type="entry name" value="PEP-CTERM"/>
    <property type="match status" value="1"/>
</dbReference>
<reference evidence="4" key="1">
    <citation type="submission" date="2021-01" db="EMBL/GenBank/DDBJ databases">
        <title>Modified the classification status of verrucomicrobia.</title>
        <authorList>
            <person name="Feng X."/>
        </authorList>
    </citation>
    <scope>NUCLEOTIDE SEQUENCE</scope>
    <source>
        <strain evidence="4">JCM 18052</strain>
    </source>
</reference>
<evidence type="ECO:0000256" key="2">
    <source>
        <dbReference type="SAM" id="SignalP"/>
    </source>
</evidence>
<evidence type="ECO:0000313" key="5">
    <source>
        <dbReference type="Proteomes" id="UP000600139"/>
    </source>
</evidence>
<sequence>MTTVLTALCLASSLQAAVTTLGSHTKTTDGTETFTTVFGGGSQIFNYTSGNVYVVMQTTFTNPSNPGTLDTTQSYGGFSHSDNDVFGQLWQASTIGVAFYGERSSGVSIVPGTPITLVVKYELNGAGADGDTVKFWVNPALGTGVEGTPDDADPSRTWAPGSISSDDMRFRRGNSSDNQIAFNNVTIYDGGSSPFSVVPEPSVALLGGLGLLGLSRRRR</sequence>
<evidence type="ECO:0000256" key="1">
    <source>
        <dbReference type="SAM" id="MobiDB-lite"/>
    </source>
</evidence>
<dbReference type="RefSeq" id="WP_200348974.1">
    <property type="nucleotide sequence ID" value="NZ_BAABHZ010000005.1"/>
</dbReference>
<dbReference type="InterPro" id="IPR013424">
    <property type="entry name" value="Ice-binding_C"/>
</dbReference>
<name>A0A934QWH6_9BACT</name>
<organism evidence="4 5">
    <name type="scientific">Luteolibacter yonseiensis</name>
    <dbReference type="NCBI Taxonomy" id="1144680"/>
    <lineage>
        <taxon>Bacteria</taxon>
        <taxon>Pseudomonadati</taxon>
        <taxon>Verrucomicrobiota</taxon>
        <taxon>Verrucomicrobiia</taxon>
        <taxon>Verrucomicrobiales</taxon>
        <taxon>Verrucomicrobiaceae</taxon>
        <taxon>Luteolibacter</taxon>
    </lineage>
</organism>
<evidence type="ECO:0000259" key="3">
    <source>
        <dbReference type="Pfam" id="PF07589"/>
    </source>
</evidence>